<proteinExistence type="predicted"/>
<dbReference type="PANTHER" id="PTHR21399">
    <property type="entry name" value="CHLORIDE CONDUCTANCE REGULATORY PROTEIN ICLN"/>
    <property type="match status" value="1"/>
</dbReference>
<dbReference type="eggNOG" id="KOG3238">
    <property type="taxonomic scope" value="Eukaryota"/>
</dbReference>
<keyword evidence="3" id="KW-0963">Cytoplasm</keyword>
<evidence type="ECO:0000256" key="4">
    <source>
        <dbReference type="ARBA" id="ARBA00023242"/>
    </source>
</evidence>
<evidence type="ECO:0000313" key="6">
    <source>
        <dbReference type="EMBL" id="CBJ33675.1"/>
    </source>
</evidence>
<name>D7G4C9_ECTSI</name>
<dbReference type="EMBL" id="FN649760">
    <property type="protein sequence ID" value="CBJ33675.1"/>
    <property type="molecule type" value="Genomic_DNA"/>
</dbReference>
<dbReference type="GO" id="GO:0005681">
    <property type="term" value="C:spliceosomal complex"/>
    <property type="evidence" value="ECO:0007669"/>
    <property type="project" value="TreeGrafter"/>
</dbReference>
<dbReference type="InterPro" id="IPR039924">
    <property type="entry name" value="ICln/Lot5/Saf5"/>
</dbReference>
<protein>
    <recommendedName>
        <fullName evidence="8">Chloride conductance regulatory protein ICln</fullName>
    </recommendedName>
</protein>
<dbReference type="OrthoDB" id="19714at2759"/>
<sequence>MFSPPAPMMRQYCERNELGTGPVLDEDEGEEVLLRNEEVTLAFSPESPEGLGSLTVTTTRVVWLSSEDQSKAFDFDVAYICLHAISKDPGTFPNPCIYCQLAVEEEDVLKEAFFAPSDGEAATLQALFEAFSKAAELNPEPGDEGAGAGEEEGLGGGAGGLVFDHGSALSAEQERVLAHLDSVLVVPEGMEAVNGQFDDADVPPEDGEGDLANGHGAGANGHAPSS</sequence>
<dbReference type="GO" id="GO:0005829">
    <property type="term" value="C:cytosol"/>
    <property type="evidence" value="ECO:0007669"/>
    <property type="project" value="TreeGrafter"/>
</dbReference>
<keyword evidence="7" id="KW-1185">Reference proteome</keyword>
<organism evidence="6 7">
    <name type="scientific">Ectocarpus siliculosus</name>
    <name type="common">Brown alga</name>
    <name type="synonym">Conferva siliculosa</name>
    <dbReference type="NCBI Taxonomy" id="2880"/>
    <lineage>
        <taxon>Eukaryota</taxon>
        <taxon>Sar</taxon>
        <taxon>Stramenopiles</taxon>
        <taxon>Ochrophyta</taxon>
        <taxon>PX clade</taxon>
        <taxon>Phaeophyceae</taxon>
        <taxon>Ectocarpales</taxon>
        <taxon>Ectocarpaceae</taxon>
        <taxon>Ectocarpus</taxon>
    </lineage>
</organism>
<dbReference type="GO" id="GO:0045292">
    <property type="term" value="P:mRNA cis splicing, via spliceosome"/>
    <property type="evidence" value="ECO:0007669"/>
    <property type="project" value="TreeGrafter"/>
</dbReference>
<dbReference type="Pfam" id="PF03517">
    <property type="entry name" value="Voldacs"/>
    <property type="match status" value="1"/>
</dbReference>
<gene>
    <name evidence="6" type="ORF">Esi_0552_0010</name>
</gene>
<dbReference type="PANTHER" id="PTHR21399:SF0">
    <property type="entry name" value="METHYLOSOME SUBUNIT PICLN"/>
    <property type="match status" value="1"/>
</dbReference>
<dbReference type="Gene3D" id="2.30.29.30">
    <property type="entry name" value="Pleckstrin-homology domain (PH domain)/Phosphotyrosine-binding domain (PTB)"/>
    <property type="match status" value="1"/>
</dbReference>
<dbReference type="AlphaFoldDB" id="D7G4C9"/>
<dbReference type="InterPro" id="IPR011993">
    <property type="entry name" value="PH-like_dom_sf"/>
</dbReference>
<dbReference type="Proteomes" id="UP000002630">
    <property type="component" value="Unassembled WGS sequence"/>
</dbReference>
<evidence type="ECO:0008006" key="8">
    <source>
        <dbReference type="Google" id="ProtNLM"/>
    </source>
</evidence>
<evidence type="ECO:0000256" key="3">
    <source>
        <dbReference type="ARBA" id="ARBA00022490"/>
    </source>
</evidence>
<feature type="region of interest" description="Disordered" evidence="5">
    <location>
        <begin position="195"/>
        <end position="226"/>
    </location>
</feature>
<feature type="compositionally biased region" description="Gly residues" evidence="5">
    <location>
        <begin position="144"/>
        <end position="159"/>
    </location>
</feature>
<evidence type="ECO:0000256" key="1">
    <source>
        <dbReference type="ARBA" id="ARBA00004123"/>
    </source>
</evidence>
<evidence type="ECO:0000256" key="2">
    <source>
        <dbReference type="ARBA" id="ARBA00004496"/>
    </source>
</evidence>
<accession>D7G4C9</accession>
<feature type="compositionally biased region" description="Acidic residues" evidence="5">
    <location>
        <begin position="198"/>
        <end position="209"/>
    </location>
</feature>
<reference evidence="6 7" key="1">
    <citation type="journal article" date="2010" name="Nature">
        <title>The Ectocarpus genome and the independent evolution of multicellularity in brown algae.</title>
        <authorList>
            <person name="Cock J.M."/>
            <person name="Sterck L."/>
            <person name="Rouze P."/>
            <person name="Scornet D."/>
            <person name="Allen A.E."/>
            <person name="Amoutzias G."/>
            <person name="Anthouard V."/>
            <person name="Artiguenave F."/>
            <person name="Aury J.M."/>
            <person name="Badger J.H."/>
            <person name="Beszteri B."/>
            <person name="Billiau K."/>
            <person name="Bonnet E."/>
            <person name="Bothwell J.H."/>
            <person name="Bowler C."/>
            <person name="Boyen C."/>
            <person name="Brownlee C."/>
            <person name="Carrano C.J."/>
            <person name="Charrier B."/>
            <person name="Cho G.Y."/>
            <person name="Coelho S.M."/>
            <person name="Collen J."/>
            <person name="Corre E."/>
            <person name="Da Silva C."/>
            <person name="Delage L."/>
            <person name="Delaroque N."/>
            <person name="Dittami S.M."/>
            <person name="Doulbeau S."/>
            <person name="Elias M."/>
            <person name="Farnham G."/>
            <person name="Gachon C.M."/>
            <person name="Gschloessl B."/>
            <person name="Heesch S."/>
            <person name="Jabbari K."/>
            <person name="Jubin C."/>
            <person name="Kawai H."/>
            <person name="Kimura K."/>
            <person name="Kloareg B."/>
            <person name="Kupper F.C."/>
            <person name="Lang D."/>
            <person name="Le Bail A."/>
            <person name="Leblanc C."/>
            <person name="Lerouge P."/>
            <person name="Lohr M."/>
            <person name="Lopez P.J."/>
            <person name="Martens C."/>
            <person name="Maumus F."/>
            <person name="Michel G."/>
            <person name="Miranda-Saavedra D."/>
            <person name="Morales J."/>
            <person name="Moreau H."/>
            <person name="Motomura T."/>
            <person name="Nagasato C."/>
            <person name="Napoli C.A."/>
            <person name="Nelson D.R."/>
            <person name="Nyvall-Collen P."/>
            <person name="Peters A.F."/>
            <person name="Pommier C."/>
            <person name="Potin P."/>
            <person name="Poulain J."/>
            <person name="Quesneville H."/>
            <person name="Read B."/>
            <person name="Rensing S.A."/>
            <person name="Ritter A."/>
            <person name="Rousvoal S."/>
            <person name="Samanta M."/>
            <person name="Samson G."/>
            <person name="Schroeder D.C."/>
            <person name="Segurens B."/>
            <person name="Strittmatter M."/>
            <person name="Tonon T."/>
            <person name="Tregear J.W."/>
            <person name="Valentin K."/>
            <person name="von Dassow P."/>
            <person name="Yamagishi T."/>
            <person name="Van de Peer Y."/>
            <person name="Wincker P."/>
        </authorList>
    </citation>
    <scope>NUCLEOTIDE SEQUENCE [LARGE SCALE GENOMIC DNA]</scope>
    <source>
        <strain evidence="7">Ec32 / CCAP1310/4</strain>
    </source>
</reference>
<keyword evidence="4" id="KW-0539">Nucleus</keyword>
<dbReference type="GO" id="GO:0034715">
    <property type="term" value="C:pICln-Sm protein complex"/>
    <property type="evidence" value="ECO:0007669"/>
    <property type="project" value="TreeGrafter"/>
</dbReference>
<dbReference type="InParanoid" id="D7G4C9"/>
<evidence type="ECO:0000313" key="7">
    <source>
        <dbReference type="Proteomes" id="UP000002630"/>
    </source>
</evidence>
<evidence type="ECO:0000256" key="5">
    <source>
        <dbReference type="SAM" id="MobiDB-lite"/>
    </source>
</evidence>
<comment type="subcellular location">
    <subcellularLocation>
        <location evidence="2">Cytoplasm</location>
    </subcellularLocation>
    <subcellularLocation>
        <location evidence="1">Nucleus</location>
    </subcellularLocation>
</comment>
<dbReference type="STRING" id="2880.D7G4C9"/>
<feature type="region of interest" description="Disordered" evidence="5">
    <location>
        <begin position="137"/>
        <end position="159"/>
    </location>
</feature>
<dbReference type="GO" id="GO:0000387">
    <property type="term" value="P:spliceosomal snRNP assembly"/>
    <property type="evidence" value="ECO:0007669"/>
    <property type="project" value="TreeGrafter"/>
</dbReference>